<comment type="caution">
    <text evidence="2">The sequence shown here is derived from an EMBL/GenBank/DDBJ whole genome shotgun (WGS) entry which is preliminary data.</text>
</comment>
<reference evidence="2 3" key="1">
    <citation type="journal article" date="2019" name="Mol. Ecol. Resour.">
        <title>Improving Illumina assemblies with Hi-C and long reads: an example with the North African dromedary.</title>
        <authorList>
            <person name="Elbers J.P."/>
            <person name="Rogers M.F."/>
            <person name="Perelman P.L."/>
            <person name="Proskuryakova A.A."/>
            <person name="Serdyukova N.A."/>
            <person name="Johnson W.E."/>
            <person name="Horin P."/>
            <person name="Corander J."/>
            <person name="Murphy D."/>
            <person name="Burger P.A."/>
        </authorList>
    </citation>
    <scope>NUCLEOTIDE SEQUENCE [LARGE SCALE GENOMIC DNA]</scope>
    <source>
        <strain evidence="2">Drom800</strain>
        <tissue evidence="2">Blood</tissue>
    </source>
</reference>
<name>A0A5N4DDT9_CAMDR</name>
<feature type="compositionally biased region" description="Acidic residues" evidence="1">
    <location>
        <begin position="179"/>
        <end position="189"/>
    </location>
</feature>
<evidence type="ECO:0000256" key="1">
    <source>
        <dbReference type="SAM" id="MobiDB-lite"/>
    </source>
</evidence>
<gene>
    <name evidence="2" type="ORF">Cadr_000013737</name>
</gene>
<feature type="region of interest" description="Disordered" evidence="1">
    <location>
        <begin position="167"/>
        <end position="189"/>
    </location>
</feature>
<dbReference type="AlphaFoldDB" id="A0A5N4DDT9"/>
<proteinExistence type="predicted"/>
<evidence type="ECO:0000313" key="3">
    <source>
        <dbReference type="Proteomes" id="UP000299084"/>
    </source>
</evidence>
<sequence length="189" mass="20324">MSVSLSTPNYPPVLVSSSPAGLNSGSTPQPDTPFSVPVVAPLSHIYKCPVGAGCGRGAVYRGRAVSVCVCVCAVSRPRLLGWSWGGVVPVPERGNNGRGSMARSEMLVVTQTRRDRGGQWGWRRKDEETGAQRLSWRCWERLGGGTEWEELVTRSAQMNTLNTLAQEEECTGQEGTAQGEEEDEDAVGS</sequence>
<protein>
    <submittedName>
        <fullName evidence="2">Uncharacterized protein</fullName>
    </submittedName>
</protein>
<accession>A0A5N4DDT9</accession>
<evidence type="ECO:0000313" key="2">
    <source>
        <dbReference type="EMBL" id="KAB1269229.1"/>
    </source>
</evidence>
<keyword evidence="3" id="KW-1185">Reference proteome</keyword>
<dbReference type="EMBL" id="JWIN03000013">
    <property type="protein sequence ID" value="KAB1269229.1"/>
    <property type="molecule type" value="Genomic_DNA"/>
</dbReference>
<organism evidence="2 3">
    <name type="scientific">Camelus dromedarius</name>
    <name type="common">Dromedary</name>
    <name type="synonym">Arabian camel</name>
    <dbReference type="NCBI Taxonomy" id="9838"/>
    <lineage>
        <taxon>Eukaryota</taxon>
        <taxon>Metazoa</taxon>
        <taxon>Chordata</taxon>
        <taxon>Craniata</taxon>
        <taxon>Vertebrata</taxon>
        <taxon>Euteleostomi</taxon>
        <taxon>Mammalia</taxon>
        <taxon>Eutheria</taxon>
        <taxon>Laurasiatheria</taxon>
        <taxon>Artiodactyla</taxon>
        <taxon>Tylopoda</taxon>
        <taxon>Camelidae</taxon>
        <taxon>Camelus</taxon>
    </lineage>
</organism>
<dbReference type="Proteomes" id="UP000299084">
    <property type="component" value="Unassembled WGS sequence"/>
</dbReference>